<keyword evidence="1" id="KW-0472">Membrane</keyword>
<keyword evidence="1" id="KW-0812">Transmembrane</keyword>
<organism evidence="2 3">
    <name type="scientific">Steroidobacter flavus</name>
    <dbReference type="NCBI Taxonomy" id="1842136"/>
    <lineage>
        <taxon>Bacteria</taxon>
        <taxon>Pseudomonadati</taxon>
        <taxon>Pseudomonadota</taxon>
        <taxon>Gammaproteobacteria</taxon>
        <taxon>Steroidobacterales</taxon>
        <taxon>Steroidobacteraceae</taxon>
        <taxon>Steroidobacter</taxon>
    </lineage>
</organism>
<gene>
    <name evidence="2" type="ORF">ACFPN2_30615</name>
</gene>
<feature type="transmembrane region" description="Helical" evidence="1">
    <location>
        <begin position="52"/>
        <end position="71"/>
    </location>
</feature>
<dbReference type="EMBL" id="JBHSDU010000015">
    <property type="protein sequence ID" value="MFC4313469.1"/>
    <property type="molecule type" value="Genomic_DNA"/>
</dbReference>
<evidence type="ECO:0000313" key="3">
    <source>
        <dbReference type="Proteomes" id="UP001595904"/>
    </source>
</evidence>
<protein>
    <recommendedName>
        <fullName evidence="4">Anti-sigma factor</fullName>
    </recommendedName>
</protein>
<dbReference type="Proteomes" id="UP001595904">
    <property type="component" value="Unassembled WGS sequence"/>
</dbReference>
<dbReference type="RefSeq" id="WP_380603815.1">
    <property type="nucleotide sequence ID" value="NZ_JBHSDU010000015.1"/>
</dbReference>
<keyword evidence="3" id="KW-1185">Reference proteome</keyword>
<sequence>MNKDADILRRALQRLPAPEPRPGFIDRAFAAATREAPPARSRFTHLIGRWETWIGVGIGAAVAVLFMLVVLPMMTREPGITLALNEMRDIDVLIDSERALDGATIRIVASGSVVLDGFDNERQIDWQTHLERGSNMLSLPVVARSTGAGRLVAVIEHEGRTRRVTVNLTVRAPEASKT</sequence>
<name>A0ABV8T436_9GAMM</name>
<comment type="caution">
    <text evidence="2">The sequence shown here is derived from an EMBL/GenBank/DDBJ whole genome shotgun (WGS) entry which is preliminary data.</text>
</comment>
<evidence type="ECO:0008006" key="4">
    <source>
        <dbReference type="Google" id="ProtNLM"/>
    </source>
</evidence>
<keyword evidence="1" id="KW-1133">Transmembrane helix</keyword>
<evidence type="ECO:0000313" key="2">
    <source>
        <dbReference type="EMBL" id="MFC4313469.1"/>
    </source>
</evidence>
<accession>A0ABV8T436</accession>
<reference evidence="3" key="1">
    <citation type="journal article" date="2019" name="Int. J. Syst. Evol. Microbiol.">
        <title>The Global Catalogue of Microorganisms (GCM) 10K type strain sequencing project: providing services to taxonomists for standard genome sequencing and annotation.</title>
        <authorList>
            <consortium name="The Broad Institute Genomics Platform"/>
            <consortium name="The Broad Institute Genome Sequencing Center for Infectious Disease"/>
            <person name="Wu L."/>
            <person name="Ma J."/>
        </authorList>
    </citation>
    <scope>NUCLEOTIDE SEQUENCE [LARGE SCALE GENOMIC DNA]</scope>
    <source>
        <strain evidence="3">CGMCC 1.10759</strain>
    </source>
</reference>
<evidence type="ECO:0000256" key="1">
    <source>
        <dbReference type="SAM" id="Phobius"/>
    </source>
</evidence>
<proteinExistence type="predicted"/>